<accession>A0A9W9SR81</accession>
<gene>
    <name evidence="1" type="ORF">N7517_001078</name>
</gene>
<proteinExistence type="predicted"/>
<dbReference type="EMBL" id="JAPZBT010000001">
    <property type="protein sequence ID" value="KAJ5383167.1"/>
    <property type="molecule type" value="Genomic_DNA"/>
</dbReference>
<keyword evidence="2" id="KW-1185">Reference proteome</keyword>
<reference evidence="1" key="2">
    <citation type="journal article" date="2023" name="IMA Fungus">
        <title>Comparative genomic study of the Penicillium genus elucidates a diverse pangenome and 15 lateral gene transfer events.</title>
        <authorList>
            <person name="Petersen C."/>
            <person name="Sorensen T."/>
            <person name="Nielsen M.R."/>
            <person name="Sondergaard T.E."/>
            <person name="Sorensen J.L."/>
            <person name="Fitzpatrick D.A."/>
            <person name="Frisvad J.C."/>
            <person name="Nielsen K.L."/>
        </authorList>
    </citation>
    <scope>NUCLEOTIDE SEQUENCE</scope>
    <source>
        <strain evidence="1">IBT 3081</strain>
    </source>
</reference>
<dbReference type="OrthoDB" id="3182339at2759"/>
<protein>
    <submittedName>
        <fullName evidence="1">Uncharacterized protein</fullName>
    </submittedName>
</protein>
<reference evidence="1" key="1">
    <citation type="submission" date="2022-12" db="EMBL/GenBank/DDBJ databases">
        <authorList>
            <person name="Petersen C."/>
        </authorList>
    </citation>
    <scope>NUCLEOTIDE SEQUENCE</scope>
    <source>
        <strain evidence="1">IBT 3081</strain>
    </source>
</reference>
<dbReference type="AlphaFoldDB" id="A0A9W9SR81"/>
<dbReference type="RefSeq" id="XP_056582943.1">
    <property type="nucleotide sequence ID" value="XM_056718808.1"/>
</dbReference>
<evidence type="ECO:0000313" key="1">
    <source>
        <dbReference type="EMBL" id="KAJ5383167.1"/>
    </source>
</evidence>
<organism evidence="1 2">
    <name type="scientific">Penicillium concentricum</name>
    <dbReference type="NCBI Taxonomy" id="293559"/>
    <lineage>
        <taxon>Eukaryota</taxon>
        <taxon>Fungi</taxon>
        <taxon>Dikarya</taxon>
        <taxon>Ascomycota</taxon>
        <taxon>Pezizomycotina</taxon>
        <taxon>Eurotiomycetes</taxon>
        <taxon>Eurotiomycetidae</taxon>
        <taxon>Eurotiales</taxon>
        <taxon>Aspergillaceae</taxon>
        <taxon>Penicillium</taxon>
    </lineage>
</organism>
<dbReference type="GeneID" id="81457991"/>
<sequence length="84" mass="9738">MRKLGKGQSVVFYIPRDIQFKILALSGKHTNSEITVSDVLRWAVSETWTELRHRMPIWAVQGKRFERQRAIWGNTSADYFAGLS</sequence>
<evidence type="ECO:0000313" key="2">
    <source>
        <dbReference type="Proteomes" id="UP001147752"/>
    </source>
</evidence>
<dbReference type="Proteomes" id="UP001147752">
    <property type="component" value="Unassembled WGS sequence"/>
</dbReference>
<comment type="caution">
    <text evidence="1">The sequence shown here is derived from an EMBL/GenBank/DDBJ whole genome shotgun (WGS) entry which is preliminary data.</text>
</comment>
<name>A0A9W9SR81_9EURO</name>